<comment type="caution">
    <text evidence="3">The sequence shown here is derived from an EMBL/GenBank/DDBJ whole genome shotgun (WGS) entry which is preliminary data.</text>
</comment>
<dbReference type="EMBL" id="JACIEP010000002">
    <property type="protein sequence ID" value="MBB4034759.1"/>
    <property type="molecule type" value="Genomic_DNA"/>
</dbReference>
<feature type="region of interest" description="Disordered" evidence="1">
    <location>
        <begin position="367"/>
        <end position="423"/>
    </location>
</feature>
<protein>
    <recommendedName>
        <fullName evidence="2">MobA/VirD2-like nuclease domain-containing protein</fullName>
    </recommendedName>
</protein>
<sequence>MLAKISSGKSVYGVLAYNKIKVDNEQANMLYSQKMFGSMDGKFSVQDCMDSFYPYLVNNNKTEKVVFHASLNPDPKDKLSDEQLSKIAQWYMDKLGYGNQPYIVIKHSDIQREHLHIISLRIDETGKKINDSYEVARSMKICKELEQEFDLIPLKKGQRESEAPTQKVDYKAGDLKHQIGNVTKSIMANYNFQSFGEYRTLLEQFNITAEEIKGEYKDKPYQGLTYSVLDKNGEKVSKPFKSSLFGKSVNNIALQKHFETSRDNIENSNIKERLKPIIGKAMRQPDLDTDSFRQSLLKQGIGCIFRQNGQGRIYGVTFIDYSNRTILNGSRLGKEFSANTFNDLFKDSPERNIERAVINKSPIVTNRSGQFTESSGVPQSTGSDSLGIGLFEQHSPDFEAENFAREKEREEEIRRKKQKRRRM</sequence>
<dbReference type="InterPro" id="IPR005094">
    <property type="entry name" value="Endonuclease_MobA/VirD2"/>
</dbReference>
<evidence type="ECO:0000259" key="2">
    <source>
        <dbReference type="Pfam" id="PF03432"/>
    </source>
</evidence>
<evidence type="ECO:0000256" key="1">
    <source>
        <dbReference type="SAM" id="MobiDB-lite"/>
    </source>
</evidence>
<organism evidence="3 4">
    <name type="scientific">Dysgonomonas hofstadii</name>
    <dbReference type="NCBI Taxonomy" id="637886"/>
    <lineage>
        <taxon>Bacteria</taxon>
        <taxon>Pseudomonadati</taxon>
        <taxon>Bacteroidota</taxon>
        <taxon>Bacteroidia</taxon>
        <taxon>Bacteroidales</taxon>
        <taxon>Dysgonomonadaceae</taxon>
        <taxon>Dysgonomonas</taxon>
    </lineage>
</organism>
<gene>
    <name evidence="3" type="ORF">GGR21_000646</name>
</gene>
<dbReference type="Proteomes" id="UP000555103">
    <property type="component" value="Unassembled WGS sequence"/>
</dbReference>
<name>A0A840CJB0_9BACT</name>
<evidence type="ECO:0000313" key="3">
    <source>
        <dbReference type="EMBL" id="MBB4034759.1"/>
    </source>
</evidence>
<feature type="compositionally biased region" description="Polar residues" evidence="1">
    <location>
        <begin position="367"/>
        <end position="384"/>
    </location>
</feature>
<reference evidence="3 4" key="1">
    <citation type="submission" date="2020-08" db="EMBL/GenBank/DDBJ databases">
        <title>Genomic Encyclopedia of Type Strains, Phase IV (KMG-IV): sequencing the most valuable type-strain genomes for metagenomic binning, comparative biology and taxonomic classification.</title>
        <authorList>
            <person name="Goeker M."/>
        </authorList>
    </citation>
    <scope>NUCLEOTIDE SEQUENCE [LARGE SCALE GENOMIC DNA]</scope>
    <source>
        <strain evidence="3 4">DSM 104969</strain>
    </source>
</reference>
<feature type="compositionally biased region" description="Basic and acidic residues" evidence="1">
    <location>
        <begin position="394"/>
        <end position="414"/>
    </location>
</feature>
<dbReference type="RefSeq" id="WP_183305711.1">
    <property type="nucleotide sequence ID" value="NZ_JACIEP010000002.1"/>
</dbReference>
<feature type="domain" description="MobA/VirD2-like nuclease" evidence="2">
    <location>
        <begin position="44"/>
        <end position="151"/>
    </location>
</feature>
<dbReference type="NCBIfam" id="NF041325">
    <property type="entry name" value="Bacteroid_MobB"/>
    <property type="match status" value="1"/>
</dbReference>
<dbReference type="AlphaFoldDB" id="A0A840CJB0"/>
<evidence type="ECO:0000313" key="4">
    <source>
        <dbReference type="Proteomes" id="UP000555103"/>
    </source>
</evidence>
<proteinExistence type="predicted"/>
<dbReference type="Pfam" id="PF03432">
    <property type="entry name" value="Relaxase"/>
    <property type="match status" value="1"/>
</dbReference>
<accession>A0A840CJB0</accession>
<keyword evidence="4" id="KW-1185">Reference proteome</keyword>